<dbReference type="Proteomes" id="UP000590740">
    <property type="component" value="Unassembled WGS sequence"/>
</dbReference>
<evidence type="ECO:0000256" key="3">
    <source>
        <dbReference type="PIRNR" id="PIRNR001365"/>
    </source>
</evidence>
<evidence type="ECO:0000256" key="1">
    <source>
        <dbReference type="ARBA" id="ARBA00023239"/>
    </source>
</evidence>
<dbReference type="PRINTS" id="PR00146">
    <property type="entry name" value="DHPICSNTHASE"/>
</dbReference>
<dbReference type="RefSeq" id="WP_184344005.1">
    <property type="nucleotide sequence ID" value="NZ_JACHIG010000015.1"/>
</dbReference>
<dbReference type="SUPFAM" id="SSF51569">
    <property type="entry name" value="Aldolase"/>
    <property type="match status" value="1"/>
</dbReference>
<dbReference type="PROSITE" id="PS00666">
    <property type="entry name" value="DHDPS_2"/>
    <property type="match status" value="1"/>
</dbReference>
<keyword evidence="1 3" id="KW-0456">Lyase</keyword>
<dbReference type="GO" id="GO:0019262">
    <property type="term" value="P:N-acetylneuraminate catabolic process"/>
    <property type="evidence" value="ECO:0007669"/>
    <property type="project" value="TreeGrafter"/>
</dbReference>
<sequence>MSQPLSGIIPPLVTPLRDRDTLDCAGLERLIEHLIGGGVSGLFILGTTGEGPSLSYRLRRELIDRTCKQTAGRVPVLVGITDTSFTESVNLAKHSADAGATHVVTAPPYYFPAAPPEMQEYIQDLVAEMPLPMFLYNMPGLTKVSFEIDLVRRALDMPGVCGVKDSSCDMIYFHRLIEVAKQRADWSVLVGPEELTAEAVLLGGHGGINGGANLNPKLYVEMYQAAAAQDLKRTRELHAQVMQLAGSIYTVGRHKSAIIKGIKCGLSLLGICEDHMAEPFQRFREPERAMIRERLVKLGLIS</sequence>
<protein>
    <submittedName>
        <fullName evidence="6">4-hydroxy-tetrahydrodipicolinate synthase</fullName>
        <ecNumber evidence="6">4.3.3.7</ecNumber>
    </submittedName>
</protein>
<dbReference type="EMBL" id="JACHIG010000015">
    <property type="protein sequence ID" value="MBB5035331.1"/>
    <property type="molecule type" value="Genomic_DNA"/>
</dbReference>
<comment type="similarity">
    <text evidence="3">Belongs to the DapA family.</text>
</comment>
<dbReference type="InterPro" id="IPR002220">
    <property type="entry name" value="DapA-like"/>
</dbReference>
<dbReference type="CDD" id="cd00408">
    <property type="entry name" value="DHDPS-like"/>
    <property type="match status" value="1"/>
</dbReference>
<organism evidence="6 7">
    <name type="scientific">Prosthecobacter vanneervenii</name>
    <dbReference type="NCBI Taxonomy" id="48466"/>
    <lineage>
        <taxon>Bacteria</taxon>
        <taxon>Pseudomonadati</taxon>
        <taxon>Verrucomicrobiota</taxon>
        <taxon>Verrucomicrobiia</taxon>
        <taxon>Verrucomicrobiales</taxon>
        <taxon>Verrucomicrobiaceae</taxon>
        <taxon>Prosthecobacter</taxon>
    </lineage>
</organism>
<dbReference type="SMART" id="SM01130">
    <property type="entry name" value="DHDPS"/>
    <property type="match status" value="1"/>
</dbReference>
<dbReference type="GO" id="GO:0008747">
    <property type="term" value="F:N-acetylneuraminate lyase activity"/>
    <property type="evidence" value="ECO:0007669"/>
    <property type="project" value="TreeGrafter"/>
</dbReference>
<keyword evidence="7" id="KW-1185">Reference proteome</keyword>
<evidence type="ECO:0000256" key="4">
    <source>
        <dbReference type="PIRSR" id="PIRSR001365-1"/>
    </source>
</evidence>
<feature type="active site" description="Schiff-base intermediate with substrate" evidence="4">
    <location>
        <position position="164"/>
    </location>
</feature>
<dbReference type="InterPro" id="IPR020625">
    <property type="entry name" value="Schiff_base-form_aldolases_AS"/>
</dbReference>
<dbReference type="AlphaFoldDB" id="A0A7W8DMY8"/>
<evidence type="ECO:0000313" key="7">
    <source>
        <dbReference type="Proteomes" id="UP000590740"/>
    </source>
</evidence>
<dbReference type="EC" id="4.3.3.7" evidence="6"/>
<feature type="binding site" evidence="5">
    <location>
        <position position="48"/>
    </location>
    <ligand>
        <name>pyruvate</name>
        <dbReference type="ChEBI" id="CHEBI:15361"/>
    </ligand>
</feature>
<evidence type="ECO:0000256" key="2">
    <source>
        <dbReference type="ARBA" id="ARBA00023270"/>
    </source>
</evidence>
<dbReference type="GO" id="GO:0008840">
    <property type="term" value="F:4-hydroxy-tetrahydrodipicolinate synthase activity"/>
    <property type="evidence" value="ECO:0007669"/>
    <property type="project" value="UniProtKB-EC"/>
</dbReference>
<feature type="active site" description="Proton donor/acceptor" evidence="4">
    <location>
        <position position="136"/>
    </location>
</feature>
<dbReference type="PANTHER" id="PTHR42849:SF1">
    <property type="entry name" value="N-ACETYLNEURAMINATE LYASE"/>
    <property type="match status" value="1"/>
</dbReference>
<evidence type="ECO:0000256" key="5">
    <source>
        <dbReference type="PIRSR" id="PIRSR001365-2"/>
    </source>
</evidence>
<feature type="binding site" evidence="5">
    <location>
        <position position="208"/>
    </location>
    <ligand>
        <name>pyruvate</name>
        <dbReference type="ChEBI" id="CHEBI:15361"/>
    </ligand>
</feature>
<accession>A0A7W8DMY8</accession>
<dbReference type="Gene3D" id="3.20.20.70">
    <property type="entry name" value="Aldolase class I"/>
    <property type="match status" value="1"/>
</dbReference>
<dbReference type="PIRSF" id="PIRSF001365">
    <property type="entry name" value="DHDPS"/>
    <property type="match status" value="1"/>
</dbReference>
<dbReference type="InterPro" id="IPR013785">
    <property type="entry name" value="Aldolase_TIM"/>
</dbReference>
<reference evidence="6 7" key="1">
    <citation type="submission" date="2020-08" db="EMBL/GenBank/DDBJ databases">
        <title>Genomic Encyclopedia of Type Strains, Phase IV (KMG-IV): sequencing the most valuable type-strain genomes for metagenomic binning, comparative biology and taxonomic classification.</title>
        <authorList>
            <person name="Goeker M."/>
        </authorList>
    </citation>
    <scope>NUCLEOTIDE SEQUENCE [LARGE SCALE GENOMIC DNA]</scope>
    <source>
        <strain evidence="6 7">DSM 12252</strain>
    </source>
</reference>
<keyword evidence="2" id="KW-0704">Schiff base</keyword>
<proteinExistence type="inferred from homology"/>
<comment type="caution">
    <text evidence="6">The sequence shown here is derived from an EMBL/GenBank/DDBJ whole genome shotgun (WGS) entry which is preliminary data.</text>
</comment>
<dbReference type="PANTHER" id="PTHR42849">
    <property type="entry name" value="N-ACETYLNEURAMINATE LYASE"/>
    <property type="match status" value="1"/>
</dbReference>
<evidence type="ECO:0000313" key="6">
    <source>
        <dbReference type="EMBL" id="MBB5035331.1"/>
    </source>
</evidence>
<dbReference type="GO" id="GO:0005829">
    <property type="term" value="C:cytosol"/>
    <property type="evidence" value="ECO:0007669"/>
    <property type="project" value="TreeGrafter"/>
</dbReference>
<gene>
    <name evidence="6" type="ORF">HNQ65_004941</name>
</gene>
<dbReference type="Pfam" id="PF00701">
    <property type="entry name" value="DHDPS"/>
    <property type="match status" value="1"/>
</dbReference>
<name>A0A7W8DMY8_9BACT</name>